<accession>A0A415C3R5</accession>
<keyword evidence="3" id="KW-0540">Nuclease</keyword>
<reference evidence="3 4" key="1">
    <citation type="submission" date="2018-08" db="EMBL/GenBank/DDBJ databases">
        <title>A genome reference for cultivated species of the human gut microbiota.</title>
        <authorList>
            <person name="Zou Y."/>
            <person name="Xue W."/>
            <person name="Luo G."/>
        </authorList>
    </citation>
    <scope>NUCLEOTIDE SEQUENCE [LARGE SCALE GENOMIC DNA]</scope>
    <source>
        <strain evidence="3 4">AM12-10</strain>
    </source>
</reference>
<dbReference type="InterPro" id="IPR011089">
    <property type="entry name" value="GmrSD_C"/>
</dbReference>
<protein>
    <submittedName>
        <fullName evidence="3">HNH endonuclease</fullName>
    </submittedName>
</protein>
<dbReference type="RefSeq" id="WP_117658496.1">
    <property type="nucleotide sequence ID" value="NZ_JAQECX010000005.1"/>
</dbReference>
<evidence type="ECO:0000259" key="2">
    <source>
        <dbReference type="Pfam" id="PF07510"/>
    </source>
</evidence>
<evidence type="ECO:0000256" key="1">
    <source>
        <dbReference type="SAM" id="MobiDB-lite"/>
    </source>
</evidence>
<feature type="region of interest" description="Disordered" evidence="1">
    <location>
        <begin position="58"/>
        <end position="105"/>
    </location>
</feature>
<dbReference type="GO" id="GO:0004519">
    <property type="term" value="F:endonuclease activity"/>
    <property type="evidence" value="ECO:0007669"/>
    <property type="project" value="UniProtKB-KW"/>
</dbReference>
<dbReference type="EMBL" id="QRLR01000006">
    <property type="protein sequence ID" value="RHJ22114.1"/>
    <property type="molecule type" value="Genomic_DNA"/>
</dbReference>
<dbReference type="AlphaFoldDB" id="A0A415C3R5"/>
<organism evidence="3 4">
    <name type="scientific">Bifidobacterium bifidum</name>
    <dbReference type="NCBI Taxonomy" id="1681"/>
    <lineage>
        <taxon>Bacteria</taxon>
        <taxon>Bacillati</taxon>
        <taxon>Actinomycetota</taxon>
        <taxon>Actinomycetes</taxon>
        <taxon>Bifidobacteriales</taxon>
        <taxon>Bifidobacteriaceae</taxon>
        <taxon>Bifidobacterium</taxon>
    </lineage>
</organism>
<evidence type="ECO:0000313" key="3">
    <source>
        <dbReference type="EMBL" id="RHJ22114.1"/>
    </source>
</evidence>
<feature type="domain" description="GmrSD restriction endonucleases C-terminal" evidence="2">
    <location>
        <begin position="161"/>
        <end position="301"/>
    </location>
</feature>
<keyword evidence="3" id="KW-0255">Endonuclease</keyword>
<gene>
    <name evidence="3" type="ORF">DW137_09865</name>
</gene>
<keyword evidence="3" id="KW-0378">Hydrolase</keyword>
<comment type="caution">
    <text evidence="3">The sequence shown here is derived from an EMBL/GenBank/DDBJ whole genome shotgun (WGS) entry which is preliminary data.</text>
</comment>
<name>A0A415C3R5_BIFBI</name>
<evidence type="ECO:0000313" key="4">
    <source>
        <dbReference type="Proteomes" id="UP000283727"/>
    </source>
</evidence>
<proteinExistence type="predicted"/>
<dbReference type="Pfam" id="PF07510">
    <property type="entry name" value="GmrSD_C"/>
    <property type="match status" value="1"/>
</dbReference>
<dbReference type="Proteomes" id="UP000283727">
    <property type="component" value="Unassembled WGS sequence"/>
</dbReference>
<sequence>MARRKTGMTVAGVLSGTAMIVAVVVGVVNSGVYATFAEGMHLPVITNVSQLFPGADSQHKNGLGLNLPKPTAPDKGSSQSDGNGGSASDGVSAEGKLPAGASSPMSVGEALSAAKAMPTDTPHVKGYDRAGEFGGWANSDRLCGSGSTRDMILKRDMTGVDMDSQCRVLSGTLNDPYTGKSIEFRRDVYQKVSGKTRKVSGDSTAVQIDHVVALNDAWASGLWKESRKADRVTYANDPEVLLASQGAANNTKSMGVNLYGKGAPKQLHWSAGTPSVWLPDNRSYRCEYMAKRVYIKHKYGLSMSSWEKSETVSYLSQCAAP</sequence>